<dbReference type="EMBL" id="PEBX01000010">
    <property type="protein sequence ID" value="PTQ57224.1"/>
    <property type="molecule type" value="Genomic_DNA"/>
</dbReference>
<dbReference type="Pfam" id="PF06838">
    <property type="entry name" value="Met_gamma_lyase"/>
    <property type="match status" value="1"/>
</dbReference>
<dbReference type="InterPro" id="IPR009651">
    <property type="entry name" value="Met_g_lyase_put"/>
</dbReference>
<evidence type="ECO:0000313" key="1">
    <source>
        <dbReference type="EMBL" id="PTQ57224.1"/>
    </source>
</evidence>
<dbReference type="Gene3D" id="3.40.640.10">
    <property type="entry name" value="Type I PLP-dependent aspartate aminotransferase-like (Major domain)"/>
    <property type="match status" value="1"/>
</dbReference>
<accession>A0A2R6Y3G3</accession>
<name>A0A2R6Y3G3_9BACL</name>
<protein>
    <submittedName>
        <fullName evidence="1">Aluminum resistance protein</fullName>
    </submittedName>
</protein>
<dbReference type="InterPro" id="IPR015424">
    <property type="entry name" value="PyrdxlP-dep_Trfase"/>
</dbReference>
<dbReference type="Proteomes" id="UP000244338">
    <property type="component" value="Unassembled WGS sequence"/>
</dbReference>
<evidence type="ECO:0000313" key="2">
    <source>
        <dbReference type="Proteomes" id="UP000244338"/>
    </source>
</evidence>
<sequence>MQRMIQTIPDFFYLEDITELMKHLAPSRMTQVSQEGIEGIGQEGARLSQATLDEIRSRLFRQAKARRLGFQALYTNTRRAAIRQFLTHLEDALYPLYRSIESLEEHHTERILSAFRRHRVMNIHFNPSTGYGYHDLGRETLENVYAAVWGGEMALVRQHFVSGTHTLTVGLFALLRPGDELLIATGMPYDTLQTVLGLAPAKIVATNREAAYGHLQEWGISVRLVPLKEDGSIDLTGVMAALRPNTRVLYFQRSRGYEARPSLFVREIALVAQAVKKKRGDIWTFVDNCYGEFVEDVEPTELGVDVIAGSLIKNPGGGLAKSGGYILGKKEAVERAAHRLSAPGLGGEAGAHPGGWLDLYQGFFLAPHVVAEAKKGAELTALALSALGYHTDPLPLTPRTDLIQAVEFQEAGAMIRFIQGIQKASPIDAHVTPVPGEMPGYTDPVIMAAGTFVQGGSLELTADGPLRPPYRAYIQGGLTRSHIKQALTEALSMMLDEPDS</sequence>
<dbReference type="AlphaFoldDB" id="A0A2R6Y3G3"/>
<dbReference type="InterPro" id="IPR015421">
    <property type="entry name" value="PyrdxlP-dep_Trfase_major"/>
</dbReference>
<dbReference type="PANTHER" id="PTHR46658:SF1">
    <property type="entry name" value="CYS OR MET METABOLISM PYRIDOXAL-PHOSPHATE-DEPENDENT ENZYME"/>
    <property type="match status" value="1"/>
</dbReference>
<organism evidence="1 2">
    <name type="scientific">Candidatus Carbonibacillus altaicus</name>
    <dbReference type="NCBI Taxonomy" id="2163959"/>
    <lineage>
        <taxon>Bacteria</taxon>
        <taxon>Bacillati</taxon>
        <taxon>Bacillota</taxon>
        <taxon>Bacilli</taxon>
        <taxon>Bacillales</taxon>
        <taxon>Candidatus Carbonibacillus</taxon>
    </lineage>
</organism>
<comment type="caution">
    <text evidence="1">The sequence shown here is derived from an EMBL/GenBank/DDBJ whole genome shotgun (WGS) entry which is preliminary data.</text>
</comment>
<proteinExistence type="predicted"/>
<dbReference type="Gene3D" id="3.90.1150.60">
    <property type="entry name" value="Methioning gamme-lyase, C-terminal domain"/>
    <property type="match status" value="1"/>
</dbReference>
<reference evidence="2" key="1">
    <citation type="journal article" date="2018" name="Sci. Rep.">
        <title>Lignite coal burning seam in the remote Altai Mountains harbors a hydrogen-driven thermophilic microbial community.</title>
        <authorList>
            <person name="Kadnikov V.V."/>
            <person name="Mardanov A.V."/>
            <person name="Ivasenko D.A."/>
            <person name="Antsiferov D.V."/>
            <person name="Beletsky A.V."/>
            <person name="Karnachuk O.V."/>
            <person name="Ravin N.V."/>
        </authorList>
    </citation>
    <scope>NUCLEOTIDE SEQUENCE [LARGE SCALE GENOMIC DNA]</scope>
</reference>
<gene>
    <name evidence="1" type="ORF">BSOLF_1989</name>
</gene>
<dbReference type="PANTHER" id="PTHR46658">
    <property type="entry name" value="CYS OR MET METABOLISM PYRIDOXAL-PHOSPHATE-DEPENDENT ENZYME"/>
    <property type="match status" value="1"/>
</dbReference>
<dbReference type="SUPFAM" id="SSF53383">
    <property type="entry name" value="PLP-dependent transferases"/>
    <property type="match status" value="1"/>
</dbReference>